<feature type="domain" description="Endo-beta-1,2-glucanase SGL" evidence="2">
    <location>
        <begin position="72"/>
        <end position="535"/>
    </location>
</feature>
<name>A0A9P5XET2_9AGAR</name>
<evidence type="ECO:0000313" key="4">
    <source>
        <dbReference type="Proteomes" id="UP000807342"/>
    </source>
</evidence>
<feature type="signal peptide" evidence="1">
    <location>
        <begin position="1"/>
        <end position="24"/>
    </location>
</feature>
<accession>A0A9P5XET2</accession>
<feature type="chain" id="PRO_5040297970" evidence="1">
    <location>
        <begin position="25"/>
        <end position="535"/>
    </location>
</feature>
<dbReference type="Proteomes" id="UP000807342">
    <property type="component" value="Unassembled WGS sequence"/>
</dbReference>
<proteinExistence type="predicted"/>
<keyword evidence="4" id="KW-1185">Reference proteome</keyword>
<keyword evidence="1" id="KW-0732">Signal</keyword>
<dbReference type="OrthoDB" id="9981847at2759"/>
<dbReference type="EMBL" id="MU151160">
    <property type="protein sequence ID" value="KAF9448481.1"/>
    <property type="molecule type" value="Genomic_DNA"/>
</dbReference>
<evidence type="ECO:0000313" key="3">
    <source>
        <dbReference type="EMBL" id="KAF9448481.1"/>
    </source>
</evidence>
<gene>
    <name evidence="3" type="ORF">P691DRAFT_800797</name>
</gene>
<evidence type="ECO:0000259" key="2">
    <source>
        <dbReference type="Pfam" id="PF26157"/>
    </source>
</evidence>
<dbReference type="AlphaFoldDB" id="A0A9P5XET2"/>
<dbReference type="InterPro" id="IPR058773">
    <property type="entry name" value="SGL_GH162"/>
</dbReference>
<comment type="caution">
    <text evidence="3">The sequence shown here is derived from an EMBL/GenBank/DDBJ whole genome shotgun (WGS) entry which is preliminary data.</text>
</comment>
<reference evidence="3" key="1">
    <citation type="submission" date="2020-11" db="EMBL/GenBank/DDBJ databases">
        <authorList>
            <consortium name="DOE Joint Genome Institute"/>
            <person name="Ahrendt S."/>
            <person name="Riley R."/>
            <person name="Andreopoulos W."/>
            <person name="Labutti K."/>
            <person name="Pangilinan J."/>
            <person name="Ruiz-Duenas F.J."/>
            <person name="Barrasa J.M."/>
            <person name="Sanchez-Garcia M."/>
            <person name="Camarero S."/>
            <person name="Miyauchi S."/>
            <person name="Serrano A."/>
            <person name="Linde D."/>
            <person name="Babiker R."/>
            <person name="Drula E."/>
            <person name="Ayuso-Fernandez I."/>
            <person name="Pacheco R."/>
            <person name="Padilla G."/>
            <person name="Ferreira P."/>
            <person name="Barriuso J."/>
            <person name="Kellner H."/>
            <person name="Castanera R."/>
            <person name="Alfaro M."/>
            <person name="Ramirez L."/>
            <person name="Pisabarro A.G."/>
            <person name="Kuo A."/>
            <person name="Tritt A."/>
            <person name="Lipzen A."/>
            <person name="He G."/>
            <person name="Yan M."/>
            <person name="Ng V."/>
            <person name="Cullen D."/>
            <person name="Martin F."/>
            <person name="Rosso M.-N."/>
            <person name="Henrissat B."/>
            <person name="Hibbett D."/>
            <person name="Martinez A.T."/>
            <person name="Grigoriev I.V."/>
        </authorList>
    </citation>
    <scope>NUCLEOTIDE SEQUENCE</scope>
    <source>
        <strain evidence="3">MF-IS2</strain>
    </source>
</reference>
<organism evidence="3 4">
    <name type="scientific">Macrolepiota fuliginosa MF-IS2</name>
    <dbReference type="NCBI Taxonomy" id="1400762"/>
    <lineage>
        <taxon>Eukaryota</taxon>
        <taxon>Fungi</taxon>
        <taxon>Dikarya</taxon>
        <taxon>Basidiomycota</taxon>
        <taxon>Agaricomycotina</taxon>
        <taxon>Agaricomycetes</taxon>
        <taxon>Agaricomycetidae</taxon>
        <taxon>Agaricales</taxon>
        <taxon>Agaricineae</taxon>
        <taxon>Agaricaceae</taxon>
        <taxon>Macrolepiota</taxon>
    </lineage>
</organism>
<protein>
    <submittedName>
        <fullName evidence="3">GPI anchored protein</fullName>
    </submittedName>
</protein>
<sequence length="535" mass="59765">MVHTALKAFIHLSSLILPLALTTALSTPSCRFANQWTSEHILSSSQAFEDALLFWEGKFHQHNVSYNAINGMTFDGTLLDIATGTHRVEGLHTFSAASKESSHLMMLAHAIEGKPGAVRWVLSGEGEHNVVDVDKAQKVAAGVLQRKWESYSQFNETFPGFGGFLPWFAHTEFNPLTPTWDWNNRVPALDNGENIWAIYATIEALKNTGNKDYVALGSKWEGYLNYLKSTAEKIFYRGSGRICAVTSIHDQTLPIDHPEQTYTCEGLDSGGNPFINDPYEGQGFMFFLYLFGNLDQTEKAALLELKRPQLVSADWSMPGYQNVTVQKGFWFSSHENWGWMQLPYIDIPFMKDLYTNMERARTCDSQAKKLPGMFASINNSTDQNGEIIGYISNAGIPQIANQTVQELDVITPYSTMNTMMVNKTVGFLWWHNMATAKRMQNLYGSSESTRIDGTATSAFVSWDSKITTVNGILGGVLSLVRSGMQRDGIYDEFIKVVNDEYRLVFDESLGDTSQDFCLPDVKVGDLGLADFTTCS</sequence>
<dbReference type="Pfam" id="PF26157">
    <property type="entry name" value="SGL_GH162"/>
    <property type="match status" value="1"/>
</dbReference>
<evidence type="ECO:0000256" key="1">
    <source>
        <dbReference type="SAM" id="SignalP"/>
    </source>
</evidence>